<reference evidence="2 3" key="1">
    <citation type="journal article" date="2016" name="Fungal Biol.">
        <title>The genome of Xylona heveae provides a window into fungal endophytism.</title>
        <authorList>
            <person name="Gazis R."/>
            <person name="Kuo A."/>
            <person name="Riley R."/>
            <person name="LaButti K."/>
            <person name="Lipzen A."/>
            <person name="Lin J."/>
            <person name="Amirebrahimi M."/>
            <person name="Hesse C.N."/>
            <person name="Spatafora J.W."/>
            <person name="Henrissat B."/>
            <person name="Hainaut M."/>
            <person name="Grigoriev I.V."/>
            <person name="Hibbett D.S."/>
        </authorList>
    </citation>
    <scope>NUCLEOTIDE SEQUENCE [LARGE SCALE GENOMIC DNA]</scope>
    <source>
        <strain evidence="2 3">TC161</strain>
    </source>
</reference>
<proteinExistence type="predicted"/>
<evidence type="ECO:0000313" key="2">
    <source>
        <dbReference type="EMBL" id="KZF22632.1"/>
    </source>
</evidence>
<gene>
    <name evidence="2" type="ORF">L228DRAFT_282727</name>
</gene>
<sequence length="661" mass="73850">MTIQLEASTICAENIALFSILHSFRNAGPVQSVPFPPSSNALDRVLACQDGYALSLDKERGLASILAFLAQTENDRNHIPAVCIEQSADLLNLNVFVAVNRTRCDDGDSILRNTVRCLDNLFLVLARVSDSKWLSNSLLDCANNPDRRDYPSIEKDIFAEVISMCSKRILQRLRFTSIVGESKKKPIKEVLKKTIECVKMIDTTRIPSRTLASTIDIFTRRSREVIKLINSWSGNQTEPRLGALVEGIHHLGQVETLGSMLDRIPNKDMSPAERKSLLNVVHKVSRYRTAAKFLYRTAKKVPLARQMKASAIKLPSEAFQSFSPSGYVPVLRTTLLRIDQKYIRDNALTQVLHFLDAPKGKAADQFSACVRGTMREAKIHAEIQLIAHCERRTSKIPPRVICASKDACFLCNSLIKLAGKLHTPRCHGRLYPGWRLPSLPQLKEIERMFNDVLQSCIKESLSTLLLRRQKTVFPLPNESTLLTLPMSETTKCSSVQKDMDRVRTPTPSLPRIFEESNRTAESAGRAMSSDQTVSDASGAGDTLQIRRLSTPDSLLSARQAPFQSPILSNGIDVYRTSSLHTAGRLELQVEIVTSSPDFGYTVEWLTDEDSRRVRESHRSSIINAESLDSEMSLSNLQSLYITAEGTTVKVEWHARIRSSAS</sequence>
<dbReference type="InterPro" id="IPR027796">
    <property type="entry name" value="OTT_1508_deam-like"/>
</dbReference>
<feature type="region of interest" description="Disordered" evidence="1">
    <location>
        <begin position="515"/>
        <end position="542"/>
    </location>
</feature>
<dbReference type="GeneID" id="28901172"/>
<dbReference type="AlphaFoldDB" id="A0A165GV32"/>
<dbReference type="InParanoid" id="A0A165GV32"/>
<dbReference type="EMBL" id="KV407458">
    <property type="protein sequence ID" value="KZF22632.1"/>
    <property type="molecule type" value="Genomic_DNA"/>
</dbReference>
<dbReference type="Pfam" id="PF14441">
    <property type="entry name" value="OTT_1508_deam"/>
    <property type="match status" value="1"/>
</dbReference>
<dbReference type="Proteomes" id="UP000076632">
    <property type="component" value="Unassembled WGS sequence"/>
</dbReference>
<name>A0A165GV32_XYLHT</name>
<evidence type="ECO:0000256" key="1">
    <source>
        <dbReference type="SAM" id="MobiDB-lite"/>
    </source>
</evidence>
<organism evidence="2 3">
    <name type="scientific">Xylona heveae (strain CBS 132557 / TC161)</name>
    <dbReference type="NCBI Taxonomy" id="1328760"/>
    <lineage>
        <taxon>Eukaryota</taxon>
        <taxon>Fungi</taxon>
        <taxon>Dikarya</taxon>
        <taxon>Ascomycota</taxon>
        <taxon>Pezizomycotina</taxon>
        <taxon>Xylonomycetes</taxon>
        <taxon>Xylonales</taxon>
        <taxon>Xylonaceae</taxon>
        <taxon>Xylona</taxon>
    </lineage>
</organism>
<dbReference type="OMA" id="CASKDAC"/>
<keyword evidence="3" id="KW-1185">Reference proteome</keyword>
<accession>A0A165GV32</accession>
<dbReference type="OrthoDB" id="4851849at2759"/>
<evidence type="ECO:0000313" key="3">
    <source>
        <dbReference type="Proteomes" id="UP000076632"/>
    </source>
</evidence>
<protein>
    <submittedName>
        <fullName evidence="2">Uncharacterized protein</fullName>
    </submittedName>
</protein>
<dbReference type="RefSeq" id="XP_018188187.1">
    <property type="nucleotide sequence ID" value="XM_018336035.1"/>
</dbReference>